<proteinExistence type="predicted"/>
<dbReference type="Gene3D" id="2.40.160.20">
    <property type="match status" value="1"/>
</dbReference>
<dbReference type="EMBL" id="FPLD01000102">
    <property type="protein sequence ID" value="SGZ11822.1"/>
    <property type="molecule type" value="Genomic_DNA"/>
</dbReference>
<dbReference type="Proteomes" id="UP000183794">
    <property type="component" value="Unassembled WGS sequence"/>
</dbReference>
<gene>
    <name evidence="4" type="ORF">MT2528_3553</name>
    <name evidence="5" type="ORF">NVI5450_3749</name>
</gene>
<evidence type="ECO:0000313" key="5">
    <source>
        <dbReference type="EMBL" id="SGZ11822.1"/>
    </source>
</evidence>
<feature type="domain" description="Outer membrane protein beta-barrel" evidence="3">
    <location>
        <begin position="33"/>
        <end position="207"/>
    </location>
</feature>
<reference evidence="5 7" key="1">
    <citation type="submission" date="2016-11" db="EMBL/GenBank/DDBJ databases">
        <authorList>
            <person name="Jaros S."/>
            <person name="Januszkiewicz K."/>
            <person name="Wedrychowicz H."/>
        </authorList>
    </citation>
    <scope>NUCLEOTIDE SEQUENCE [LARGE SCALE GENOMIC DNA]</scope>
    <source>
        <strain evidence="5">NVI 5450</strain>
    </source>
</reference>
<dbReference type="HOGENOM" id="CLU_1408234_0_0_6"/>
<organism evidence="5 7">
    <name type="scientific">Moritella viscosa</name>
    <dbReference type="NCBI Taxonomy" id="80854"/>
    <lineage>
        <taxon>Bacteria</taxon>
        <taxon>Pseudomonadati</taxon>
        <taxon>Pseudomonadota</taxon>
        <taxon>Gammaproteobacteria</taxon>
        <taxon>Alteromonadales</taxon>
        <taxon>Moritellaceae</taxon>
        <taxon>Moritella</taxon>
    </lineage>
</organism>
<dbReference type="Proteomes" id="UP000182660">
    <property type="component" value="Unassembled WGS sequence"/>
</dbReference>
<name>A0A090IE74_9GAMM</name>
<evidence type="ECO:0000313" key="7">
    <source>
        <dbReference type="Proteomes" id="UP000183794"/>
    </source>
</evidence>
<dbReference type="PATRIC" id="fig|80854.5.peg.2557"/>
<dbReference type="AlphaFoldDB" id="A0A090IE74"/>
<keyword evidence="1 2" id="KW-0732">Signal</keyword>
<evidence type="ECO:0000256" key="1">
    <source>
        <dbReference type="ARBA" id="ARBA00022729"/>
    </source>
</evidence>
<dbReference type="EMBL" id="FPLJ01000078">
    <property type="protein sequence ID" value="SGY98088.1"/>
    <property type="molecule type" value="Genomic_DNA"/>
</dbReference>
<feature type="chain" id="PRO_5015029820" description="Outer membrane protein beta-barrel domain-containing protein" evidence="2">
    <location>
        <begin position="20"/>
        <end position="207"/>
    </location>
</feature>
<reference evidence="4 6" key="2">
    <citation type="submission" date="2016-11" db="EMBL/GenBank/DDBJ databases">
        <authorList>
            <person name="Klemetsen T."/>
        </authorList>
    </citation>
    <scope>NUCLEOTIDE SEQUENCE [LARGE SCALE GENOMIC DNA]</scope>
    <source>
        <strain evidence="4">MT 2528</strain>
    </source>
</reference>
<protein>
    <recommendedName>
        <fullName evidence="3">Outer membrane protein beta-barrel domain-containing protein</fullName>
    </recommendedName>
</protein>
<sequence length="207" mass="22451">MNKTIGLMVLVLASSAAHAKFGTTEGSASQQSASVAVQAEQKVKGFYLGVGTGTTAFDSLDFDAPNFEDDGNTFKFIAGYQFSRVFALEGQYTQYSDIENEYTHYAWSPSAISISANLGYIFPNGLRPFGVVGISSIDLEQSYETNAEDKQLGVRYGFGLEYAPTALGGLSARVGYEVDLFVIDDDDYAESNSFTLSSFYASIAYKF</sequence>
<dbReference type="InterPro" id="IPR011250">
    <property type="entry name" value="OMP/PagP_B-barrel"/>
</dbReference>
<evidence type="ECO:0000313" key="4">
    <source>
        <dbReference type="EMBL" id="SGY98088.1"/>
    </source>
</evidence>
<evidence type="ECO:0000259" key="3">
    <source>
        <dbReference type="Pfam" id="PF13505"/>
    </source>
</evidence>
<evidence type="ECO:0000256" key="2">
    <source>
        <dbReference type="SAM" id="SignalP"/>
    </source>
</evidence>
<dbReference type="Pfam" id="PF13505">
    <property type="entry name" value="OMP_b-brl"/>
    <property type="match status" value="1"/>
</dbReference>
<feature type="signal peptide" evidence="2">
    <location>
        <begin position="1"/>
        <end position="19"/>
    </location>
</feature>
<accession>A0A090IE74</accession>
<dbReference type="KEGG" id="mvs:MVIS_2401"/>
<dbReference type="STRING" id="80854.MVIS_2401"/>
<dbReference type="InterPro" id="IPR027385">
    <property type="entry name" value="Beta-barrel_OMP"/>
</dbReference>
<evidence type="ECO:0000313" key="6">
    <source>
        <dbReference type="Proteomes" id="UP000182660"/>
    </source>
</evidence>
<keyword evidence="6" id="KW-1185">Reference proteome</keyword>
<dbReference type="RefSeq" id="WP_052678323.1">
    <property type="nucleotide sequence ID" value="NZ_CAWQZC010000025.1"/>
</dbReference>
<dbReference type="OrthoDB" id="6214129at2"/>
<dbReference type="GeneID" id="61297369"/>
<dbReference type="SUPFAM" id="SSF56925">
    <property type="entry name" value="OMPA-like"/>
    <property type="match status" value="1"/>
</dbReference>